<sequence length="267" mass="29326">MAPPKPTCVLAIALLLVASVNCTDFVRFTYQGSEGPQNWAKLSPGYSACSNGKSQSPIDIKVDGVVQDDTLTPLTRNYKSANATLVNHGFSIGVQFESESGTLDVDGKKYELKQFHFHTPSDHRVDGKQFAAELHLVHMAQDGTLAVVAILFKEGDSDSFVGKIQSKLGELAKETCSGDQVAHIPLGKLDNKLLRKNTRKYYRYVGSLTTPPCTENVSWSILGKVREISKEQVAALKAPLWGECKDNSRPVQSLNGRKVELYNELNQ</sequence>
<dbReference type="PANTHER" id="PTHR18952:SF236">
    <property type="entry name" value="ALPHA CARBONIC ANHYDRASE 1, CHLOROPLASTIC"/>
    <property type="match status" value="1"/>
</dbReference>
<dbReference type="GO" id="GO:0009570">
    <property type="term" value="C:chloroplast stroma"/>
    <property type="evidence" value="ECO:0007669"/>
    <property type="project" value="UniProtKB-SubCell"/>
</dbReference>
<dbReference type="Gene3D" id="3.10.200.10">
    <property type="entry name" value="Alpha carbonic anhydrase"/>
    <property type="match status" value="1"/>
</dbReference>
<dbReference type="GO" id="GO:0008270">
    <property type="term" value="F:zinc ion binding"/>
    <property type="evidence" value="ECO:0007669"/>
    <property type="project" value="InterPro"/>
</dbReference>
<dbReference type="InterPro" id="IPR041891">
    <property type="entry name" value="Alpha_CA_prokaryot-like"/>
</dbReference>
<dbReference type="InterPro" id="IPR001148">
    <property type="entry name" value="CA_dom"/>
</dbReference>
<feature type="domain" description="Alpha-carbonic anhydrase" evidence="6">
    <location>
        <begin position="26"/>
        <end position="263"/>
    </location>
</feature>
<comment type="similarity">
    <text evidence="3">Belongs to the alpha-class carbonic anhydrase family.</text>
</comment>
<keyword evidence="8" id="KW-1185">Reference proteome</keyword>
<reference evidence="7" key="2">
    <citation type="journal article" date="2023" name="Plants (Basel)">
        <title>Annotation of the Turnera subulata (Passifloraceae) Draft Genome Reveals the S-Locus Evolved after the Divergence of Turneroideae from Passifloroideae in a Stepwise Manner.</title>
        <authorList>
            <person name="Henning P.M."/>
            <person name="Roalson E.H."/>
            <person name="Mir W."/>
            <person name="McCubbin A.G."/>
            <person name="Shore J.S."/>
        </authorList>
    </citation>
    <scope>NUCLEOTIDE SEQUENCE</scope>
    <source>
        <strain evidence="7">F60SS</strain>
    </source>
</reference>
<reference evidence="7" key="1">
    <citation type="submission" date="2022-02" db="EMBL/GenBank/DDBJ databases">
        <authorList>
            <person name="Henning P.M."/>
            <person name="McCubbin A.G."/>
            <person name="Shore J.S."/>
        </authorList>
    </citation>
    <scope>NUCLEOTIDE SEQUENCE</scope>
    <source>
        <strain evidence="7">F60SS</strain>
        <tissue evidence="7">Leaves</tissue>
    </source>
</reference>
<protein>
    <recommendedName>
        <fullName evidence="6">Alpha-carbonic anhydrase domain-containing protein</fullName>
    </recommendedName>
</protein>
<evidence type="ECO:0000256" key="2">
    <source>
        <dbReference type="ARBA" id="ARBA00004470"/>
    </source>
</evidence>
<gene>
    <name evidence="7" type="ORF">Tsubulata_020959</name>
</gene>
<keyword evidence="5" id="KW-0732">Signal</keyword>
<proteinExistence type="inferred from homology"/>
<evidence type="ECO:0000256" key="3">
    <source>
        <dbReference type="ARBA" id="ARBA00006365"/>
    </source>
</evidence>
<dbReference type="AlphaFoldDB" id="A0A9Q0GIT2"/>
<evidence type="ECO:0000259" key="6">
    <source>
        <dbReference type="PROSITE" id="PS51144"/>
    </source>
</evidence>
<evidence type="ECO:0000313" key="8">
    <source>
        <dbReference type="Proteomes" id="UP001141552"/>
    </source>
</evidence>
<evidence type="ECO:0000256" key="4">
    <source>
        <dbReference type="ARBA" id="ARBA00048348"/>
    </source>
</evidence>
<feature type="chain" id="PRO_5040476738" description="Alpha-carbonic anhydrase domain-containing protein" evidence="5">
    <location>
        <begin position="23"/>
        <end position="267"/>
    </location>
</feature>
<dbReference type="SUPFAM" id="SSF51069">
    <property type="entry name" value="Carbonic anhydrase"/>
    <property type="match status" value="1"/>
</dbReference>
<organism evidence="7 8">
    <name type="scientific">Turnera subulata</name>
    <dbReference type="NCBI Taxonomy" id="218843"/>
    <lineage>
        <taxon>Eukaryota</taxon>
        <taxon>Viridiplantae</taxon>
        <taxon>Streptophyta</taxon>
        <taxon>Embryophyta</taxon>
        <taxon>Tracheophyta</taxon>
        <taxon>Spermatophyta</taxon>
        <taxon>Magnoliopsida</taxon>
        <taxon>eudicotyledons</taxon>
        <taxon>Gunneridae</taxon>
        <taxon>Pentapetalae</taxon>
        <taxon>rosids</taxon>
        <taxon>fabids</taxon>
        <taxon>Malpighiales</taxon>
        <taxon>Passifloraceae</taxon>
        <taxon>Turnera</taxon>
    </lineage>
</organism>
<dbReference type="Pfam" id="PF00194">
    <property type="entry name" value="Carb_anhydrase"/>
    <property type="match status" value="1"/>
</dbReference>
<feature type="signal peptide" evidence="5">
    <location>
        <begin position="1"/>
        <end position="22"/>
    </location>
</feature>
<dbReference type="SMART" id="SM01057">
    <property type="entry name" value="Carb_anhydrase"/>
    <property type="match status" value="1"/>
</dbReference>
<comment type="caution">
    <text evidence="7">The sequence shown here is derived from an EMBL/GenBank/DDBJ whole genome shotgun (WGS) entry which is preliminary data.</text>
</comment>
<evidence type="ECO:0000313" key="7">
    <source>
        <dbReference type="EMBL" id="KAJ4849607.1"/>
    </source>
</evidence>
<dbReference type="CDD" id="cd03124">
    <property type="entry name" value="alpha_CA_prokaryotic_like"/>
    <property type="match status" value="1"/>
</dbReference>
<evidence type="ECO:0000256" key="5">
    <source>
        <dbReference type="SAM" id="SignalP"/>
    </source>
</evidence>
<comment type="catalytic activity">
    <reaction evidence="4">
        <text>hydrogencarbonate + H(+) = CO2 + H2O</text>
        <dbReference type="Rhea" id="RHEA:10748"/>
        <dbReference type="ChEBI" id="CHEBI:15377"/>
        <dbReference type="ChEBI" id="CHEBI:15378"/>
        <dbReference type="ChEBI" id="CHEBI:16526"/>
        <dbReference type="ChEBI" id="CHEBI:17544"/>
        <dbReference type="EC" id="4.2.1.1"/>
    </reaction>
</comment>
<dbReference type="GO" id="GO:0006730">
    <property type="term" value="P:one-carbon metabolic process"/>
    <property type="evidence" value="ECO:0007669"/>
    <property type="project" value="TreeGrafter"/>
</dbReference>
<dbReference type="OrthoDB" id="429145at2759"/>
<accession>A0A9Q0GIT2</accession>
<comment type="function">
    <text evidence="1">Reversible hydration of carbon dioxide.</text>
</comment>
<dbReference type="EMBL" id="JAKUCV010000543">
    <property type="protein sequence ID" value="KAJ4849607.1"/>
    <property type="molecule type" value="Genomic_DNA"/>
</dbReference>
<dbReference type="Proteomes" id="UP001141552">
    <property type="component" value="Unassembled WGS sequence"/>
</dbReference>
<name>A0A9Q0GIT2_9ROSI</name>
<dbReference type="PROSITE" id="PS51144">
    <property type="entry name" value="ALPHA_CA_2"/>
    <property type="match status" value="1"/>
</dbReference>
<dbReference type="InterPro" id="IPR023561">
    <property type="entry name" value="Carbonic_anhydrase_a-class"/>
</dbReference>
<comment type="subcellular location">
    <subcellularLocation>
        <location evidence="2">Plastid</location>
        <location evidence="2">Chloroplast stroma</location>
    </subcellularLocation>
</comment>
<dbReference type="GO" id="GO:0004089">
    <property type="term" value="F:carbonate dehydratase activity"/>
    <property type="evidence" value="ECO:0007669"/>
    <property type="project" value="UniProtKB-EC"/>
</dbReference>
<dbReference type="InterPro" id="IPR036398">
    <property type="entry name" value="CA_dom_sf"/>
</dbReference>
<evidence type="ECO:0000256" key="1">
    <source>
        <dbReference type="ARBA" id="ARBA00002904"/>
    </source>
</evidence>
<dbReference type="PANTHER" id="PTHR18952">
    <property type="entry name" value="CARBONIC ANHYDRASE"/>
    <property type="match status" value="1"/>
</dbReference>